<dbReference type="Proteomes" id="UP000621856">
    <property type="component" value="Unassembled WGS sequence"/>
</dbReference>
<dbReference type="EC" id="3.2.2.27" evidence="3"/>
<evidence type="ECO:0000256" key="10">
    <source>
        <dbReference type="ARBA" id="ARBA00023014"/>
    </source>
</evidence>
<accession>A0A8J3A4I1</accession>
<dbReference type="RefSeq" id="WP_229714583.1">
    <property type="nucleotide sequence ID" value="NZ_BMGZ01000002.1"/>
</dbReference>
<evidence type="ECO:0000256" key="11">
    <source>
        <dbReference type="ARBA" id="ARBA00023204"/>
    </source>
</evidence>
<evidence type="ECO:0000256" key="7">
    <source>
        <dbReference type="ARBA" id="ARBA00022763"/>
    </source>
</evidence>
<dbReference type="Pfam" id="PF03167">
    <property type="entry name" value="UDG"/>
    <property type="match status" value="1"/>
</dbReference>
<comment type="similarity">
    <text evidence="2">Belongs to the uracil-DNA glycosylase (UDG) superfamily. Type 4 (UDGa) family.</text>
</comment>
<proteinExistence type="inferred from homology"/>
<dbReference type="InterPro" id="IPR036895">
    <property type="entry name" value="Uracil-DNA_glycosylase-like_sf"/>
</dbReference>
<reference evidence="14" key="2">
    <citation type="submission" date="2020-09" db="EMBL/GenBank/DDBJ databases">
        <authorList>
            <person name="Sun Q."/>
            <person name="Zhou Y."/>
        </authorList>
    </citation>
    <scope>NUCLEOTIDE SEQUENCE</scope>
    <source>
        <strain evidence="14">CGMCC 1.14984</strain>
    </source>
</reference>
<dbReference type="InterPro" id="IPR005273">
    <property type="entry name" value="Ura-DNA_glyco_family4"/>
</dbReference>
<dbReference type="SMART" id="SM00987">
    <property type="entry name" value="UreE_C"/>
    <property type="match status" value="1"/>
</dbReference>
<evidence type="ECO:0000256" key="3">
    <source>
        <dbReference type="ARBA" id="ARBA00012030"/>
    </source>
</evidence>
<keyword evidence="6" id="KW-0479">Metal-binding</keyword>
<comment type="catalytic activity">
    <reaction evidence="1">
        <text>Hydrolyzes single-stranded DNA or mismatched double-stranded DNA and polynucleotides, releasing free uracil.</text>
        <dbReference type="EC" id="3.2.2.27"/>
    </reaction>
</comment>
<feature type="compositionally biased region" description="Low complexity" evidence="12">
    <location>
        <begin position="45"/>
        <end position="65"/>
    </location>
</feature>
<dbReference type="GO" id="GO:0004844">
    <property type="term" value="F:uracil DNA N-glycosylase activity"/>
    <property type="evidence" value="ECO:0007669"/>
    <property type="project" value="UniProtKB-EC"/>
</dbReference>
<evidence type="ECO:0000256" key="5">
    <source>
        <dbReference type="ARBA" id="ARBA00022485"/>
    </source>
</evidence>
<organism evidence="14 15">
    <name type="scientific">Aquisalinus luteolus</name>
    <dbReference type="NCBI Taxonomy" id="1566827"/>
    <lineage>
        <taxon>Bacteria</taxon>
        <taxon>Pseudomonadati</taxon>
        <taxon>Pseudomonadota</taxon>
        <taxon>Alphaproteobacteria</taxon>
        <taxon>Parvularculales</taxon>
        <taxon>Parvularculaceae</taxon>
        <taxon>Aquisalinus</taxon>
    </lineage>
</organism>
<dbReference type="InterPro" id="IPR005122">
    <property type="entry name" value="Uracil-DNA_glycosylase-like"/>
</dbReference>
<dbReference type="CDD" id="cd10030">
    <property type="entry name" value="UDG-F4_TTUDGA_SPO1dp_like"/>
    <property type="match status" value="1"/>
</dbReference>
<name>A0A8J3A4I1_9PROT</name>
<evidence type="ECO:0000256" key="1">
    <source>
        <dbReference type="ARBA" id="ARBA00001400"/>
    </source>
</evidence>
<evidence type="ECO:0000256" key="6">
    <source>
        <dbReference type="ARBA" id="ARBA00022723"/>
    </source>
</evidence>
<evidence type="ECO:0000256" key="9">
    <source>
        <dbReference type="ARBA" id="ARBA00023004"/>
    </source>
</evidence>
<keyword evidence="10" id="KW-0411">Iron-sulfur</keyword>
<feature type="domain" description="Uracil-DNA glycosylase-like" evidence="13">
    <location>
        <begin position="124"/>
        <end position="280"/>
    </location>
</feature>
<keyword evidence="9" id="KW-0408">Iron</keyword>
<dbReference type="SMART" id="SM00986">
    <property type="entry name" value="UDG"/>
    <property type="match status" value="1"/>
</dbReference>
<evidence type="ECO:0000256" key="8">
    <source>
        <dbReference type="ARBA" id="ARBA00022801"/>
    </source>
</evidence>
<keyword evidence="8" id="KW-0378">Hydrolase</keyword>
<evidence type="ECO:0000313" key="15">
    <source>
        <dbReference type="Proteomes" id="UP000621856"/>
    </source>
</evidence>
<comment type="caution">
    <text evidence="14">The sequence shown here is derived from an EMBL/GenBank/DDBJ whole genome shotgun (WGS) entry which is preliminary data.</text>
</comment>
<gene>
    <name evidence="14" type="ORF">GCM10011355_25320</name>
</gene>
<dbReference type="AlphaFoldDB" id="A0A8J3A4I1"/>
<dbReference type="PANTHER" id="PTHR33693:SF1">
    <property type="entry name" value="TYPE-4 URACIL-DNA GLYCOSYLASE"/>
    <property type="match status" value="1"/>
</dbReference>
<dbReference type="GO" id="GO:0006281">
    <property type="term" value="P:DNA repair"/>
    <property type="evidence" value="ECO:0007669"/>
    <property type="project" value="UniProtKB-KW"/>
</dbReference>
<evidence type="ECO:0000313" key="14">
    <source>
        <dbReference type="EMBL" id="GGH99416.1"/>
    </source>
</evidence>
<reference evidence="14" key="1">
    <citation type="journal article" date="2014" name="Int. J. Syst. Evol. Microbiol.">
        <title>Complete genome sequence of Corynebacterium casei LMG S-19264T (=DSM 44701T), isolated from a smear-ripened cheese.</title>
        <authorList>
            <consortium name="US DOE Joint Genome Institute (JGI-PGF)"/>
            <person name="Walter F."/>
            <person name="Albersmeier A."/>
            <person name="Kalinowski J."/>
            <person name="Ruckert C."/>
        </authorList>
    </citation>
    <scope>NUCLEOTIDE SEQUENCE</scope>
    <source>
        <strain evidence="14">CGMCC 1.14984</strain>
    </source>
</reference>
<evidence type="ECO:0000256" key="2">
    <source>
        <dbReference type="ARBA" id="ARBA00006521"/>
    </source>
</evidence>
<protein>
    <recommendedName>
        <fullName evidence="4">Type-4 uracil-DNA glycosylase</fullName>
        <ecNumber evidence="3">3.2.2.27</ecNumber>
    </recommendedName>
</protein>
<evidence type="ECO:0000256" key="12">
    <source>
        <dbReference type="SAM" id="MobiDB-lite"/>
    </source>
</evidence>
<evidence type="ECO:0000256" key="4">
    <source>
        <dbReference type="ARBA" id="ARBA00019403"/>
    </source>
</evidence>
<keyword evidence="5" id="KW-0004">4Fe-4S</keyword>
<sequence length="288" mass="30687">MSDTSPETPPMDAVALRALLTWYAEMGIDDITGEVPSDFSEWTGPAKKMPQVPQPAQQAPRAASPQPKPAPAPIIPGDAPVPADEAIAAAKAAAAAATDIESLREAIMAFDGCPLKPGARNTVIDDGIAGAPLMLLGEAPGRDEDRIGKPFVGRAGQLLDRMLAAIGHSRQEGELAPAYISNAIFWRPPGNRAPTKAEIAICFPFVERLIELNAPKVIITLGNTPTQTLFEDAPGITRSRGTWRDHATAGGAVIPVLPTFHPAFLLRQPAQKRLAWADLIEIRKRLQS</sequence>
<dbReference type="EMBL" id="BMGZ01000002">
    <property type="protein sequence ID" value="GGH99416.1"/>
    <property type="molecule type" value="Genomic_DNA"/>
</dbReference>
<dbReference type="Gene3D" id="3.40.470.10">
    <property type="entry name" value="Uracil-DNA glycosylase-like domain"/>
    <property type="match status" value="1"/>
</dbReference>
<dbReference type="InterPro" id="IPR051536">
    <property type="entry name" value="UDG_Type-4/5"/>
</dbReference>
<dbReference type="NCBIfam" id="TIGR00758">
    <property type="entry name" value="UDG_fam4"/>
    <property type="match status" value="1"/>
</dbReference>
<evidence type="ECO:0000259" key="13">
    <source>
        <dbReference type="SMART" id="SM00986"/>
    </source>
</evidence>
<dbReference type="GO" id="GO:0046872">
    <property type="term" value="F:metal ion binding"/>
    <property type="evidence" value="ECO:0007669"/>
    <property type="project" value="UniProtKB-KW"/>
</dbReference>
<feature type="region of interest" description="Disordered" evidence="12">
    <location>
        <begin position="34"/>
        <end position="80"/>
    </location>
</feature>
<dbReference type="GO" id="GO:0051539">
    <property type="term" value="F:4 iron, 4 sulfur cluster binding"/>
    <property type="evidence" value="ECO:0007669"/>
    <property type="project" value="UniProtKB-KW"/>
</dbReference>
<keyword evidence="7" id="KW-0227">DNA damage</keyword>
<dbReference type="SUPFAM" id="SSF52141">
    <property type="entry name" value="Uracil-DNA glycosylase-like"/>
    <property type="match status" value="1"/>
</dbReference>
<dbReference type="PANTHER" id="PTHR33693">
    <property type="entry name" value="TYPE-5 URACIL-DNA GLYCOSYLASE"/>
    <property type="match status" value="1"/>
</dbReference>
<keyword evidence="11" id="KW-0234">DNA repair</keyword>